<dbReference type="Proteomes" id="UP000027222">
    <property type="component" value="Unassembled WGS sequence"/>
</dbReference>
<sequence>MDATTIDDSSTCSSASRLQNFMPDSAQFQTPSPAFIVTDTVLTICPGSSSMYGLARLYALHLAFDCWRILHLNLKPHFMPPLGMKKEQFFLAVVGVIRLRPLADAVIINPPSWLGFGPNVGPPSTSNVDPSTFNVQLHLPIDPHYHRSLGPPITFERTPLLQGLSPFDSATTVAYKTSTSTFNRHHRHRPPTTLHRPRLSNGRLSFKISGCWTIRLQIFKIECHRRLDHPRLWSRPS</sequence>
<gene>
    <name evidence="2" type="ORF">GALMADRAFT_220270</name>
</gene>
<feature type="region of interest" description="Disordered" evidence="1">
    <location>
        <begin position="178"/>
        <end position="199"/>
    </location>
</feature>
<dbReference type="HOGENOM" id="CLU_1170701_0_0_1"/>
<dbReference type="AlphaFoldDB" id="A0A067TZT9"/>
<feature type="compositionally biased region" description="Basic residues" evidence="1">
    <location>
        <begin position="183"/>
        <end position="198"/>
    </location>
</feature>
<name>A0A067TZT9_GALM3</name>
<proteinExistence type="predicted"/>
<evidence type="ECO:0000256" key="1">
    <source>
        <dbReference type="SAM" id="MobiDB-lite"/>
    </source>
</evidence>
<accession>A0A067TZT9</accession>
<evidence type="ECO:0000313" key="2">
    <source>
        <dbReference type="EMBL" id="KDR84583.1"/>
    </source>
</evidence>
<protein>
    <submittedName>
        <fullName evidence="2">Uncharacterized protein</fullName>
    </submittedName>
</protein>
<dbReference type="EMBL" id="KL142368">
    <property type="protein sequence ID" value="KDR84583.1"/>
    <property type="molecule type" value="Genomic_DNA"/>
</dbReference>
<organism evidence="2 3">
    <name type="scientific">Galerina marginata (strain CBS 339.88)</name>
    <dbReference type="NCBI Taxonomy" id="685588"/>
    <lineage>
        <taxon>Eukaryota</taxon>
        <taxon>Fungi</taxon>
        <taxon>Dikarya</taxon>
        <taxon>Basidiomycota</taxon>
        <taxon>Agaricomycotina</taxon>
        <taxon>Agaricomycetes</taxon>
        <taxon>Agaricomycetidae</taxon>
        <taxon>Agaricales</taxon>
        <taxon>Agaricineae</taxon>
        <taxon>Strophariaceae</taxon>
        <taxon>Galerina</taxon>
    </lineage>
</organism>
<keyword evidence="3" id="KW-1185">Reference proteome</keyword>
<reference evidence="3" key="1">
    <citation type="journal article" date="2014" name="Proc. Natl. Acad. Sci. U.S.A.">
        <title>Extensive sampling of basidiomycete genomes demonstrates inadequacy of the white-rot/brown-rot paradigm for wood decay fungi.</title>
        <authorList>
            <person name="Riley R."/>
            <person name="Salamov A.A."/>
            <person name="Brown D.W."/>
            <person name="Nagy L.G."/>
            <person name="Floudas D."/>
            <person name="Held B.W."/>
            <person name="Levasseur A."/>
            <person name="Lombard V."/>
            <person name="Morin E."/>
            <person name="Otillar R."/>
            <person name="Lindquist E.A."/>
            <person name="Sun H."/>
            <person name="LaButti K.M."/>
            <person name="Schmutz J."/>
            <person name="Jabbour D."/>
            <person name="Luo H."/>
            <person name="Baker S.E."/>
            <person name="Pisabarro A.G."/>
            <person name="Walton J.D."/>
            <person name="Blanchette R.A."/>
            <person name="Henrissat B."/>
            <person name="Martin F."/>
            <person name="Cullen D."/>
            <person name="Hibbett D.S."/>
            <person name="Grigoriev I.V."/>
        </authorList>
    </citation>
    <scope>NUCLEOTIDE SEQUENCE [LARGE SCALE GENOMIC DNA]</scope>
    <source>
        <strain evidence="3">CBS 339.88</strain>
    </source>
</reference>
<evidence type="ECO:0000313" key="3">
    <source>
        <dbReference type="Proteomes" id="UP000027222"/>
    </source>
</evidence>